<reference evidence="1" key="1">
    <citation type="submission" date="2022-06" db="EMBL/GenBank/DDBJ databases">
        <title>Phylogenomic reconstructions and comparative analyses of Kickxellomycotina fungi.</title>
        <authorList>
            <person name="Reynolds N.K."/>
            <person name="Stajich J.E."/>
            <person name="Barry K."/>
            <person name="Grigoriev I.V."/>
            <person name="Crous P."/>
            <person name="Smith M.E."/>
        </authorList>
    </citation>
    <scope>NUCLEOTIDE SEQUENCE</scope>
    <source>
        <strain evidence="1">RSA 2271</strain>
    </source>
</reference>
<name>A0ACC1HYF4_9FUNG</name>
<dbReference type="Proteomes" id="UP001145114">
    <property type="component" value="Unassembled WGS sequence"/>
</dbReference>
<keyword evidence="2" id="KW-1185">Reference proteome</keyword>
<proteinExistence type="predicted"/>
<protein>
    <submittedName>
        <fullName evidence="1">Uncharacterized protein</fullName>
    </submittedName>
</protein>
<sequence>MSQDKLKTLLKWFEENGVEYNCEAIRVVYEAIDPTDPDTTGKSKRNRRPAKSVLVTEGNGGFGVVANRKLREEETVVVIPKSAVLSAKSSPLANLFEEHSIWGELALTISLMYEMSLGEASPWYGYIRSLPEEGVDIPLRWSADAVRYLKGTALEGKLQAGTERTKRDFEAMRRLREAYPDIFVDDNPGGVGWASLAEFKRAMSLVMSRAFQVDVYHGDGMVPFADLFNHLTAAENVHFEGDSDVCETCGESGGCEHITFEEGNAEAEGESWNDVESISKTCDSCGESEPGMVVESSSEMEAEDDDDGSGGDEEEEVDYEVPLLVCEDGCSPSSATAATPRSEDFEKISANGLESDCEEEEYDEGNTGYLDMVVVRPCQADREVFNTYGEVSSSHLLYRYGFCDINNPFDTVNVRGESVFSICEGMTSGDHAKLVHELVRIHGDMFFGDRNVDEEDEFLKIEGCEDGLASPTGNSREWDVCEVAKEEGQDPGDLRLLGVKSIDVSAPAESGEGDTESVFQIKFPGYPEPKMATLMTIALADTEVVRTLLEGADAKMLGYQLDRLDMFWSAWGEAISDGSGPKSAYEHANLKVHEHLDQQAAVTDYDEDGNENGDRVEAKKSKKKSRRKGGGWKVKAKPKAPPVVSKSTLSRICHAIAAVAQQRLREYAESDQLFKKRPASDVSACLRFYANCTALATDQYANIRVNRHMFARAHVFIGGIGIEMESSADVKDQ</sequence>
<dbReference type="EMBL" id="JAMZIH010000003">
    <property type="protein sequence ID" value="KAJ1680380.1"/>
    <property type="molecule type" value="Genomic_DNA"/>
</dbReference>
<gene>
    <name evidence="1" type="ORF">EV182_000101</name>
</gene>
<evidence type="ECO:0000313" key="1">
    <source>
        <dbReference type="EMBL" id="KAJ1680380.1"/>
    </source>
</evidence>
<accession>A0ACC1HYF4</accession>
<comment type="caution">
    <text evidence="1">The sequence shown here is derived from an EMBL/GenBank/DDBJ whole genome shotgun (WGS) entry which is preliminary data.</text>
</comment>
<organism evidence="1 2">
    <name type="scientific">Spiromyces aspiralis</name>
    <dbReference type="NCBI Taxonomy" id="68401"/>
    <lineage>
        <taxon>Eukaryota</taxon>
        <taxon>Fungi</taxon>
        <taxon>Fungi incertae sedis</taxon>
        <taxon>Zoopagomycota</taxon>
        <taxon>Kickxellomycotina</taxon>
        <taxon>Kickxellomycetes</taxon>
        <taxon>Kickxellales</taxon>
        <taxon>Kickxellaceae</taxon>
        <taxon>Spiromyces</taxon>
    </lineage>
</organism>
<evidence type="ECO:0000313" key="2">
    <source>
        <dbReference type="Proteomes" id="UP001145114"/>
    </source>
</evidence>